<evidence type="ECO:0000313" key="3">
    <source>
        <dbReference type="Proteomes" id="UP000290545"/>
    </source>
</evidence>
<feature type="domain" description="Antitoxin SocA-like Panacea" evidence="1">
    <location>
        <begin position="28"/>
        <end position="129"/>
    </location>
</feature>
<dbReference type="AlphaFoldDB" id="A0A4Q1D443"/>
<organism evidence="2 3">
    <name type="scientific">Filimonas effusa</name>
    <dbReference type="NCBI Taxonomy" id="2508721"/>
    <lineage>
        <taxon>Bacteria</taxon>
        <taxon>Pseudomonadati</taxon>
        <taxon>Bacteroidota</taxon>
        <taxon>Chitinophagia</taxon>
        <taxon>Chitinophagales</taxon>
        <taxon>Chitinophagaceae</taxon>
        <taxon>Filimonas</taxon>
    </lineage>
</organism>
<dbReference type="OrthoDB" id="9799173at2"/>
<dbReference type="InterPro" id="IPR025272">
    <property type="entry name" value="SocA_Panacea"/>
</dbReference>
<keyword evidence="3" id="KW-1185">Reference proteome</keyword>
<dbReference type="RefSeq" id="WP_129004250.1">
    <property type="nucleotide sequence ID" value="NZ_SDHZ01000002.1"/>
</dbReference>
<evidence type="ECO:0000313" key="2">
    <source>
        <dbReference type="EMBL" id="RXK83195.1"/>
    </source>
</evidence>
<reference evidence="2 3" key="1">
    <citation type="submission" date="2019-01" db="EMBL/GenBank/DDBJ databases">
        <title>Filimonas sp. strain TTM-71.</title>
        <authorList>
            <person name="Chen W.-M."/>
        </authorList>
    </citation>
    <scope>NUCLEOTIDE SEQUENCE [LARGE SCALE GENOMIC DNA]</scope>
    <source>
        <strain evidence="2 3">TTM-71</strain>
    </source>
</reference>
<sequence>MSYPASLIAYYLVKKGIEEGNPLSQMKLQKMVYFAHGIHMALHKEALVSEKFQAWKFGPVVPDIYHAYKLYGSDPIASTEWVVDHNAKEAGLSLLNEEAIKTLDFTWDSLKDFNAIKLSNWTHQPGSPWSKNYNPNINDIAIPNTEIADYFKQFVVTNEE</sequence>
<dbReference type="Proteomes" id="UP000290545">
    <property type="component" value="Unassembled WGS sequence"/>
</dbReference>
<dbReference type="EMBL" id="SDHZ01000002">
    <property type="protein sequence ID" value="RXK83195.1"/>
    <property type="molecule type" value="Genomic_DNA"/>
</dbReference>
<proteinExistence type="predicted"/>
<evidence type="ECO:0000259" key="1">
    <source>
        <dbReference type="Pfam" id="PF13274"/>
    </source>
</evidence>
<dbReference type="Pfam" id="PF13274">
    <property type="entry name" value="SocA_Panacea"/>
    <property type="match status" value="1"/>
</dbReference>
<name>A0A4Q1D443_9BACT</name>
<comment type="caution">
    <text evidence="2">The sequence shown here is derived from an EMBL/GenBank/DDBJ whole genome shotgun (WGS) entry which is preliminary data.</text>
</comment>
<accession>A0A4Q1D443</accession>
<protein>
    <submittedName>
        <fullName evidence="2">DUF4065 domain-containing protein</fullName>
    </submittedName>
</protein>
<gene>
    <name evidence="2" type="ORF">ESB13_13845</name>
</gene>